<feature type="region of interest" description="Disordered" evidence="1">
    <location>
        <begin position="1"/>
        <end position="78"/>
    </location>
</feature>
<reference evidence="2" key="1">
    <citation type="submission" date="2022-05" db="EMBL/GenBank/DDBJ databases">
        <authorList>
            <person name="Okamura Y."/>
        </authorList>
    </citation>
    <scope>NUCLEOTIDE SEQUENCE</scope>
</reference>
<feature type="compositionally biased region" description="Basic and acidic residues" evidence="1">
    <location>
        <begin position="21"/>
        <end position="33"/>
    </location>
</feature>
<dbReference type="Proteomes" id="UP001152562">
    <property type="component" value="Unassembled WGS sequence"/>
</dbReference>
<protein>
    <submittedName>
        <fullName evidence="2">Uncharacterized protein</fullName>
    </submittedName>
</protein>
<feature type="compositionally biased region" description="Basic and acidic residues" evidence="1">
    <location>
        <begin position="48"/>
        <end position="74"/>
    </location>
</feature>
<dbReference type="EMBL" id="CALOZG010000021">
    <property type="protein sequence ID" value="CAH4031976.1"/>
    <property type="molecule type" value="Genomic_DNA"/>
</dbReference>
<evidence type="ECO:0000313" key="2">
    <source>
        <dbReference type="EMBL" id="CAH4031976.1"/>
    </source>
</evidence>
<sequence length="132" mass="14728">MDSAPTRDAAAGVDQAGSLKSVERGQAQDKEDSTAPAAHLIATRSARNRLERKGNEYHRQRSDVTARASNDEGTRQPWNYDSDFLFNPAKKWKSLDFPDIMGVGSTDIDHKNIIETADEKRLCHVMSCHELT</sequence>
<evidence type="ECO:0000256" key="1">
    <source>
        <dbReference type="SAM" id="MobiDB-lite"/>
    </source>
</evidence>
<proteinExistence type="predicted"/>
<accession>A0A9P0TNE1</accession>
<evidence type="ECO:0000313" key="3">
    <source>
        <dbReference type="Proteomes" id="UP001152562"/>
    </source>
</evidence>
<name>A0A9P0TNE1_PIEBR</name>
<comment type="caution">
    <text evidence="2">The sequence shown here is derived from an EMBL/GenBank/DDBJ whole genome shotgun (WGS) entry which is preliminary data.</text>
</comment>
<keyword evidence="3" id="KW-1185">Reference proteome</keyword>
<organism evidence="2 3">
    <name type="scientific">Pieris brassicae</name>
    <name type="common">White butterfly</name>
    <name type="synonym">Large white butterfly</name>
    <dbReference type="NCBI Taxonomy" id="7116"/>
    <lineage>
        <taxon>Eukaryota</taxon>
        <taxon>Metazoa</taxon>
        <taxon>Ecdysozoa</taxon>
        <taxon>Arthropoda</taxon>
        <taxon>Hexapoda</taxon>
        <taxon>Insecta</taxon>
        <taxon>Pterygota</taxon>
        <taxon>Neoptera</taxon>
        <taxon>Endopterygota</taxon>
        <taxon>Lepidoptera</taxon>
        <taxon>Glossata</taxon>
        <taxon>Ditrysia</taxon>
        <taxon>Papilionoidea</taxon>
        <taxon>Pieridae</taxon>
        <taxon>Pierinae</taxon>
        <taxon>Pieris</taxon>
    </lineage>
</organism>
<gene>
    <name evidence="2" type="ORF">PIBRA_LOCUS8426</name>
</gene>
<dbReference type="AlphaFoldDB" id="A0A9P0TNE1"/>